<dbReference type="InterPro" id="IPR024187">
    <property type="entry name" value="Sig_transdc_resp-reg_cit/mal"/>
</dbReference>
<evidence type="ECO:0000313" key="14">
    <source>
        <dbReference type="Proteomes" id="UP000195897"/>
    </source>
</evidence>
<keyword evidence="4 10" id="KW-0902">Two-component regulatory system</keyword>
<dbReference type="EMBL" id="NFKK01000002">
    <property type="protein sequence ID" value="OUP54176.1"/>
    <property type="molecule type" value="Genomic_DNA"/>
</dbReference>
<evidence type="ECO:0000256" key="3">
    <source>
        <dbReference type="ARBA" id="ARBA00022553"/>
    </source>
</evidence>
<dbReference type="InterPro" id="IPR011006">
    <property type="entry name" value="CheY-like_superfamily"/>
</dbReference>
<keyword evidence="3 11" id="KW-0597">Phosphoprotein</keyword>
<evidence type="ECO:0000256" key="5">
    <source>
        <dbReference type="ARBA" id="ARBA00023015"/>
    </source>
</evidence>
<dbReference type="PANTHER" id="PTHR45526:SF1">
    <property type="entry name" value="TRANSCRIPTIONAL REGULATORY PROTEIN DCUR-RELATED"/>
    <property type="match status" value="1"/>
</dbReference>
<evidence type="ECO:0000256" key="10">
    <source>
        <dbReference type="PIRNR" id="PIRNR006171"/>
    </source>
</evidence>
<dbReference type="InterPro" id="IPR036390">
    <property type="entry name" value="WH_DNA-bd_sf"/>
</dbReference>
<keyword evidence="2 10" id="KW-0963">Cytoplasm</keyword>
<dbReference type="GO" id="GO:0000156">
    <property type="term" value="F:phosphorelay response regulator activity"/>
    <property type="evidence" value="ECO:0007669"/>
    <property type="project" value="TreeGrafter"/>
</dbReference>
<dbReference type="GO" id="GO:0003677">
    <property type="term" value="F:DNA binding"/>
    <property type="evidence" value="ECO:0007669"/>
    <property type="project" value="UniProtKB-KW"/>
</dbReference>
<dbReference type="Pfam" id="PF08279">
    <property type="entry name" value="HTH_11"/>
    <property type="match status" value="1"/>
</dbReference>
<feature type="domain" description="Response regulatory" evidence="12">
    <location>
        <begin position="3"/>
        <end position="119"/>
    </location>
</feature>
<keyword evidence="6 10" id="KW-0238">DNA-binding</keyword>
<evidence type="ECO:0000259" key="12">
    <source>
        <dbReference type="PROSITE" id="PS50110"/>
    </source>
</evidence>
<dbReference type="SUPFAM" id="SSF52172">
    <property type="entry name" value="CheY-like"/>
    <property type="match status" value="1"/>
</dbReference>
<evidence type="ECO:0000313" key="13">
    <source>
        <dbReference type="EMBL" id="OUP54176.1"/>
    </source>
</evidence>
<dbReference type="Pfam" id="PF00072">
    <property type="entry name" value="Response_reg"/>
    <property type="match status" value="1"/>
</dbReference>
<dbReference type="PANTHER" id="PTHR45526">
    <property type="entry name" value="TRANSCRIPTIONAL REGULATORY PROTEIN DPIA"/>
    <property type="match status" value="1"/>
</dbReference>
<evidence type="ECO:0000256" key="7">
    <source>
        <dbReference type="ARBA" id="ARBA00023159"/>
    </source>
</evidence>
<dbReference type="Gene3D" id="1.10.10.10">
    <property type="entry name" value="Winged helix-like DNA-binding domain superfamily/Winged helix DNA-binding domain"/>
    <property type="match status" value="1"/>
</dbReference>
<dbReference type="InterPro" id="IPR013196">
    <property type="entry name" value="HTH_11"/>
</dbReference>
<evidence type="ECO:0000256" key="4">
    <source>
        <dbReference type="ARBA" id="ARBA00023012"/>
    </source>
</evidence>
<evidence type="ECO:0000256" key="1">
    <source>
        <dbReference type="ARBA" id="ARBA00004496"/>
    </source>
</evidence>
<protein>
    <recommendedName>
        <fullName evidence="10">Transcriptional regulatory protein</fullName>
    </recommendedName>
</protein>
<sequence>MYQVVIVEDDPMISMLNARFTEKDGRFHVIRTFEAGNAAWEYLRIHAVDLVILDVYMPQMSGLELLHRMRAAGVSAEVIMITAANDSETVESLLRLGVADFLVKPFSYERFRQALDNFCRRKEALRGGSVNQQNLDRLFVDAADPIAAPNLPAPKGMQAKTLEHILEFLSQTDEQYTCEQISEHVGLSTVTVRRYVNYLVEIGRVQSEINYGTGGRPSIVYRRM</sequence>
<comment type="caution">
    <text evidence="13">The sequence shown here is derived from an EMBL/GenBank/DDBJ whole genome shotgun (WGS) entry which is preliminary data.</text>
</comment>
<evidence type="ECO:0000256" key="9">
    <source>
        <dbReference type="ARBA" id="ARBA00024867"/>
    </source>
</evidence>
<comment type="subcellular location">
    <subcellularLocation>
        <location evidence="1 10">Cytoplasm</location>
    </subcellularLocation>
</comment>
<accession>A0A1Y4LBR6</accession>
<dbReference type="InterPro" id="IPR051271">
    <property type="entry name" value="2C-system_Tx_regulators"/>
</dbReference>
<organism evidence="13 14">
    <name type="scientific">Butyricicoccus pullicaecorum</name>
    <dbReference type="NCBI Taxonomy" id="501571"/>
    <lineage>
        <taxon>Bacteria</taxon>
        <taxon>Bacillati</taxon>
        <taxon>Bacillota</taxon>
        <taxon>Clostridia</taxon>
        <taxon>Eubacteriales</taxon>
        <taxon>Butyricicoccaceae</taxon>
        <taxon>Butyricicoccus</taxon>
    </lineage>
</organism>
<dbReference type="InterPro" id="IPR001789">
    <property type="entry name" value="Sig_transdc_resp-reg_receiver"/>
</dbReference>
<comment type="function">
    <text evidence="9">May play the central regulatory role in sporulation. It may be an element of the effector pathway responsible for the activation of sporulation genes in response to nutritional stress. Spo0A may act in concert with spo0H (a sigma factor) to control the expression of some genes that are critical to the sporulation process.</text>
</comment>
<keyword evidence="5 10" id="KW-0805">Transcription regulation</keyword>
<evidence type="ECO:0000256" key="2">
    <source>
        <dbReference type="ARBA" id="ARBA00022490"/>
    </source>
</evidence>
<keyword evidence="7 10" id="KW-0010">Activator</keyword>
<evidence type="ECO:0000256" key="11">
    <source>
        <dbReference type="PROSITE-ProRule" id="PRU00169"/>
    </source>
</evidence>
<gene>
    <name evidence="13" type="ORF">B5F17_02895</name>
</gene>
<name>A0A1Y4LBR6_9FIRM</name>
<dbReference type="SMART" id="SM00448">
    <property type="entry name" value="REC"/>
    <property type="match status" value="1"/>
</dbReference>
<evidence type="ECO:0000256" key="6">
    <source>
        <dbReference type="ARBA" id="ARBA00023125"/>
    </source>
</evidence>
<dbReference type="GO" id="GO:0003700">
    <property type="term" value="F:DNA-binding transcription factor activity"/>
    <property type="evidence" value="ECO:0007669"/>
    <property type="project" value="InterPro"/>
</dbReference>
<dbReference type="PIRSF" id="PIRSF006171">
    <property type="entry name" value="RR_citrat_malat"/>
    <property type="match status" value="1"/>
</dbReference>
<dbReference type="PROSITE" id="PS50110">
    <property type="entry name" value="RESPONSE_REGULATORY"/>
    <property type="match status" value="1"/>
</dbReference>
<dbReference type="InterPro" id="IPR036388">
    <property type="entry name" value="WH-like_DNA-bd_sf"/>
</dbReference>
<evidence type="ECO:0000256" key="8">
    <source>
        <dbReference type="ARBA" id="ARBA00023163"/>
    </source>
</evidence>
<dbReference type="RefSeq" id="WP_087370597.1">
    <property type="nucleotide sequence ID" value="NZ_NFKK01000002.1"/>
</dbReference>
<dbReference type="Proteomes" id="UP000195897">
    <property type="component" value="Unassembled WGS sequence"/>
</dbReference>
<proteinExistence type="predicted"/>
<reference evidence="14" key="1">
    <citation type="submission" date="2017-04" db="EMBL/GenBank/DDBJ databases">
        <title>Function of individual gut microbiota members based on whole genome sequencing of pure cultures obtained from chicken caecum.</title>
        <authorList>
            <person name="Medvecky M."/>
            <person name="Cejkova D."/>
            <person name="Polansky O."/>
            <person name="Karasova D."/>
            <person name="Kubasova T."/>
            <person name="Cizek A."/>
            <person name="Rychlik I."/>
        </authorList>
    </citation>
    <scope>NUCLEOTIDE SEQUENCE [LARGE SCALE GENOMIC DNA]</scope>
    <source>
        <strain evidence="14">An180</strain>
    </source>
</reference>
<dbReference type="Gene3D" id="3.40.50.2300">
    <property type="match status" value="1"/>
</dbReference>
<dbReference type="SUPFAM" id="SSF46785">
    <property type="entry name" value="Winged helix' DNA-binding domain"/>
    <property type="match status" value="1"/>
</dbReference>
<keyword evidence="8 10" id="KW-0804">Transcription</keyword>
<feature type="modified residue" description="4-aspartylphosphate" evidence="11">
    <location>
        <position position="54"/>
    </location>
</feature>
<dbReference type="GO" id="GO:0005737">
    <property type="term" value="C:cytoplasm"/>
    <property type="evidence" value="ECO:0007669"/>
    <property type="project" value="UniProtKB-SubCell"/>
</dbReference>
<dbReference type="AlphaFoldDB" id="A0A1Y4LBR6"/>